<protein>
    <submittedName>
        <fullName evidence="2">Uncharacterized protein</fullName>
    </submittedName>
</protein>
<evidence type="ECO:0000313" key="3">
    <source>
        <dbReference type="Proteomes" id="UP001165289"/>
    </source>
</evidence>
<dbReference type="AlphaFoldDB" id="A0AAV7JWI8"/>
<accession>A0AAV7JWI8</accession>
<organism evidence="2 3">
    <name type="scientific">Oopsacas minuta</name>
    <dbReference type="NCBI Taxonomy" id="111878"/>
    <lineage>
        <taxon>Eukaryota</taxon>
        <taxon>Metazoa</taxon>
        <taxon>Porifera</taxon>
        <taxon>Hexactinellida</taxon>
        <taxon>Hexasterophora</taxon>
        <taxon>Lyssacinosida</taxon>
        <taxon>Leucopsacidae</taxon>
        <taxon>Oopsacas</taxon>
    </lineage>
</organism>
<evidence type="ECO:0000313" key="2">
    <source>
        <dbReference type="EMBL" id="KAI6652805.1"/>
    </source>
</evidence>
<sequence>MSSSLDTSETDIIQILIHISKPYATNTSTATLGPWIGSQAAQSTQLTPSVKQRREDRPGTRKRSGVQSQNRVYTFQHFSDRYQYIQAYNDEHTAKNQSNPFSTRYIAIPQTFISLPHPDCNRAQLRYVEDQNKYPIPIALGKTNNCKTNSTPNLCLLPGDGATQLPPIEVQRNPSARQEKRFVHPKSIVYIDPTRSTKANTFTDSALNILSNSFDVLRCKPQFDSKFKGRLTNQADSINSKQTCRKLEKLLVTCENDALNLENMIQNLCKSIPSVKLELKQEETSSDKLAKKRIKDNPSLTKEVFYEPSAEQINDSLLNQLAYDCNKVDYDSPLDLQFDGRIYHTDLETFLQCLDQKLQNSSKASIEDLMNSIHVHTAASIINAKTVSQNSRSAIGSKKELRSKPRITGDESALGLGGKKIKVNMNIRKRKIY</sequence>
<dbReference type="Proteomes" id="UP001165289">
    <property type="component" value="Unassembled WGS sequence"/>
</dbReference>
<keyword evidence="3" id="KW-1185">Reference proteome</keyword>
<dbReference type="EMBL" id="JAKMXF010000297">
    <property type="protein sequence ID" value="KAI6652805.1"/>
    <property type="molecule type" value="Genomic_DNA"/>
</dbReference>
<name>A0AAV7JWI8_9METZ</name>
<feature type="region of interest" description="Disordered" evidence="1">
    <location>
        <begin position="40"/>
        <end position="69"/>
    </location>
</feature>
<comment type="caution">
    <text evidence="2">The sequence shown here is derived from an EMBL/GenBank/DDBJ whole genome shotgun (WGS) entry which is preliminary data.</text>
</comment>
<feature type="compositionally biased region" description="Polar residues" evidence="1">
    <location>
        <begin position="40"/>
        <end position="50"/>
    </location>
</feature>
<proteinExistence type="predicted"/>
<reference evidence="2 3" key="1">
    <citation type="journal article" date="2023" name="BMC Biol.">
        <title>The compact genome of the sponge Oopsacas minuta (Hexactinellida) is lacking key metazoan core genes.</title>
        <authorList>
            <person name="Santini S."/>
            <person name="Schenkelaars Q."/>
            <person name="Jourda C."/>
            <person name="Duchesne M."/>
            <person name="Belahbib H."/>
            <person name="Rocher C."/>
            <person name="Selva M."/>
            <person name="Riesgo A."/>
            <person name="Vervoort M."/>
            <person name="Leys S.P."/>
            <person name="Kodjabachian L."/>
            <person name="Le Bivic A."/>
            <person name="Borchiellini C."/>
            <person name="Claverie J.M."/>
            <person name="Renard E."/>
        </authorList>
    </citation>
    <scope>NUCLEOTIDE SEQUENCE [LARGE SCALE GENOMIC DNA]</scope>
    <source>
        <strain evidence="2">SPO-2</strain>
    </source>
</reference>
<gene>
    <name evidence="2" type="ORF">LOD99_4191</name>
</gene>
<evidence type="ECO:0000256" key="1">
    <source>
        <dbReference type="SAM" id="MobiDB-lite"/>
    </source>
</evidence>